<evidence type="ECO:0000256" key="1">
    <source>
        <dbReference type="ARBA" id="ARBA00004786"/>
    </source>
</evidence>
<comment type="similarity">
    <text evidence="6">Belongs to the aldehyde dehydrogenase family. RocA subfamily.</text>
</comment>
<evidence type="ECO:0000259" key="8">
    <source>
        <dbReference type="Pfam" id="PF00171"/>
    </source>
</evidence>
<dbReference type="InterPro" id="IPR016161">
    <property type="entry name" value="Ald_DH/histidinol_DH"/>
</dbReference>
<dbReference type="InterPro" id="IPR005932">
    <property type="entry name" value="RocA"/>
</dbReference>
<dbReference type="STRING" id="1300222.I532_15766"/>
<reference evidence="9 10" key="1">
    <citation type="submission" date="2013-03" db="EMBL/GenBank/DDBJ databases">
        <title>Assembly of a new bacterial strain Brevibacillus borstelensis AK1.</title>
        <authorList>
            <person name="Rajan I."/>
            <person name="PoliReddy D."/>
            <person name="Sugumar T."/>
            <person name="Rathinam K."/>
            <person name="Alqarawi S."/>
            <person name="Khalil A.B."/>
            <person name="Sivakumar N."/>
        </authorList>
    </citation>
    <scope>NUCLEOTIDE SEQUENCE [LARGE SCALE GENOMIC DNA]</scope>
    <source>
        <strain evidence="9 10">AK1</strain>
    </source>
</reference>
<keyword evidence="4" id="KW-0520">NAD</keyword>
<dbReference type="PROSITE" id="PS00070">
    <property type="entry name" value="ALDEHYDE_DEHYDR_CYS"/>
    <property type="match status" value="1"/>
</dbReference>
<evidence type="ECO:0000313" key="9">
    <source>
        <dbReference type="EMBL" id="EMT51814.1"/>
    </source>
</evidence>
<dbReference type="GO" id="GO:0009898">
    <property type="term" value="C:cytoplasmic side of plasma membrane"/>
    <property type="evidence" value="ECO:0007669"/>
    <property type="project" value="TreeGrafter"/>
</dbReference>
<dbReference type="PATRIC" id="fig|1300222.3.peg.3297"/>
<dbReference type="Proteomes" id="UP000012081">
    <property type="component" value="Unassembled WGS sequence"/>
</dbReference>
<dbReference type="PANTHER" id="PTHR42862:SF1">
    <property type="entry name" value="DELTA-1-PYRROLINE-5-CARBOXYLATE DEHYDROGENASE 2, ISOFORM A-RELATED"/>
    <property type="match status" value="1"/>
</dbReference>
<dbReference type="AlphaFoldDB" id="M8D6B8"/>
<dbReference type="Gene3D" id="3.40.605.10">
    <property type="entry name" value="Aldehyde Dehydrogenase, Chain A, domain 1"/>
    <property type="match status" value="1"/>
</dbReference>
<protein>
    <recommendedName>
        <fullName evidence="2 7">L-glutamate gamma-semialdehyde dehydrogenase</fullName>
        <ecNumber evidence="2 7">1.2.1.88</ecNumber>
    </recommendedName>
</protein>
<gene>
    <name evidence="9" type="ORF">I532_15766</name>
</gene>
<dbReference type="RefSeq" id="WP_003389399.1">
    <property type="nucleotide sequence ID" value="NZ_APBN01000006.1"/>
</dbReference>
<keyword evidence="10" id="KW-1185">Reference proteome</keyword>
<comment type="caution">
    <text evidence="9">The sequence shown here is derived from an EMBL/GenBank/DDBJ whole genome shotgun (WGS) entry which is preliminary data.</text>
</comment>
<evidence type="ECO:0000313" key="10">
    <source>
        <dbReference type="Proteomes" id="UP000012081"/>
    </source>
</evidence>
<comment type="pathway">
    <text evidence="1">Amino-acid degradation; L-proline degradation into L-glutamate; L-glutamate from L-proline: step 2/2.</text>
</comment>
<dbReference type="GO" id="GO:0003842">
    <property type="term" value="F:L-glutamate gamma-semialdehyde dehydrogenase activity"/>
    <property type="evidence" value="ECO:0007669"/>
    <property type="project" value="UniProtKB-UniRule"/>
</dbReference>
<dbReference type="CDD" id="cd07124">
    <property type="entry name" value="ALDH_PutA-P5CDH-RocA"/>
    <property type="match status" value="1"/>
</dbReference>
<evidence type="ECO:0000256" key="5">
    <source>
        <dbReference type="ARBA" id="ARBA00048142"/>
    </source>
</evidence>
<dbReference type="InterPro" id="IPR016160">
    <property type="entry name" value="Ald_DH_CS_CYS"/>
</dbReference>
<proteinExistence type="inferred from homology"/>
<evidence type="ECO:0000256" key="7">
    <source>
        <dbReference type="NCBIfam" id="TIGR01237"/>
    </source>
</evidence>
<dbReference type="EC" id="1.2.1.88" evidence="2 7"/>
<dbReference type="NCBIfam" id="TIGR01237">
    <property type="entry name" value="D1pyr5carbox2"/>
    <property type="match status" value="1"/>
</dbReference>
<dbReference type="Pfam" id="PF00171">
    <property type="entry name" value="Aldedh"/>
    <property type="match status" value="1"/>
</dbReference>
<dbReference type="FunFam" id="3.40.309.10:FF:000005">
    <property type="entry name" value="1-pyrroline-5-carboxylate dehydrogenase 1"/>
    <property type="match status" value="1"/>
</dbReference>
<dbReference type="SUPFAM" id="SSF53720">
    <property type="entry name" value="ALDH-like"/>
    <property type="match status" value="1"/>
</dbReference>
<dbReference type="Gene3D" id="3.40.309.10">
    <property type="entry name" value="Aldehyde Dehydrogenase, Chain A, domain 2"/>
    <property type="match status" value="1"/>
</dbReference>
<dbReference type="FunFam" id="3.40.605.10:FF:000045">
    <property type="entry name" value="1-pyrroline-5-carboxylate dehydrogenase 1"/>
    <property type="match status" value="1"/>
</dbReference>
<evidence type="ECO:0000256" key="6">
    <source>
        <dbReference type="ARBA" id="ARBA00061617"/>
    </source>
</evidence>
<dbReference type="NCBIfam" id="NF002852">
    <property type="entry name" value="PRK03137.1"/>
    <property type="match status" value="1"/>
</dbReference>
<dbReference type="OrthoDB" id="20170at2"/>
<feature type="domain" description="Aldehyde dehydrogenase" evidence="8">
    <location>
        <begin position="50"/>
        <end position="511"/>
    </location>
</feature>
<evidence type="ECO:0000256" key="4">
    <source>
        <dbReference type="ARBA" id="ARBA00023027"/>
    </source>
</evidence>
<dbReference type="GeneID" id="89501788"/>
<comment type="catalytic activity">
    <reaction evidence="5">
        <text>L-glutamate 5-semialdehyde + NAD(+) + H2O = L-glutamate + NADH + 2 H(+)</text>
        <dbReference type="Rhea" id="RHEA:30235"/>
        <dbReference type="ChEBI" id="CHEBI:15377"/>
        <dbReference type="ChEBI" id="CHEBI:15378"/>
        <dbReference type="ChEBI" id="CHEBI:29985"/>
        <dbReference type="ChEBI" id="CHEBI:57540"/>
        <dbReference type="ChEBI" id="CHEBI:57945"/>
        <dbReference type="ChEBI" id="CHEBI:58066"/>
        <dbReference type="EC" id="1.2.1.88"/>
    </reaction>
</comment>
<sequence>MQVEFKNEPFTNFSLPENKKAFQEALAKVESELGREYDIIIGGERIKTEKKSRSINPSNKEQVIGVVSQADQALAEKAIQTAAQTFETWKAVPPQARSRYLYKAAAILRRRKHEFSAWLVKEAGKSWAEADADTAEAIDFMEYYGRQMDKLAERHPLTRIPDEDNELYYVPLGVGIVIPPWNFPLAIMVGMTTAALVAGNTVVLKPASTTPVIAAKFMEILEDAGVPAGVVNFVPGSGGEIGDYLVEHTQTRFISFTGSRDVGLRINELAAKHRPGQKWMKRLVAEMGGKDSIIVDNDCDLEAAAQAIVASAFGFSGQKCSACSRAIVHQDVYDKVLNRVVELTKQLTVGDVVNPDFYTGPVVDEKAYNKILEYIEIGKKEGKLMAGGEKGPENGYYIMPTVFADVEPQARIMQEEIFGPVVAFCKAKDFDHALEIGNNTEYGLTGSVFSRNRAHLEKARSEFHVGNLYFNRKCTGALVGVHPFGGFNMSGTDSKAGGPDYLLLFTQAKLVSEKL</sequence>
<keyword evidence="3" id="KW-0560">Oxidoreductase</keyword>
<dbReference type="InterPro" id="IPR015590">
    <property type="entry name" value="Aldehyde_DH_dom"/>
</dbReference>
<name>M8D6B8_9BACL</name>
<dbReference type="InterPro" id="IPR016163">
    <property type="entry name" value="Ald_DH_C"/>
</dbReference>
<accession>M8D6B8</accession>
<evidence type="ECO:0000256" key="3">
    <source>
        <dbReference type="ARBA" id="ARBA00023002"/>
    </source>
</evidence>
<dbReference type="InterPro" id="IPR016162">
    <property type="entry name" value="Ald_DH_N"/>
</dbReference>
<dbReference type="GO" id="GO:0004657">
    <property type="term" value="F:proline dehydrogenase activity"/>
    <property type="evidence" value="ECO:0007669"/>
    <property type="project" value="UniProtKB-ARBA"/>
</dbReference>
<evidence type="ECO:0000256" key="2">
    <source>
        <dbReference type="ARBA" id="ARBA00012884"/>
    </source>
</evidence>
<organism evidence="9 10">
    <name type="scientific">Brevibacillus borstelensis AK1</name>
    <dbReference type="NCBI Taxonomy" id="1300222"/>
    <lineage>
        <taxon>Bacteria</taxon>
        <taxon>Bacillati</taxon>
        <taxon>Bacillota</taxon>
        <taxon>Bacilli</taxon>
        <taxon>Bacillales</taxon>
        <taxon>Paenibacillaceae</taxon>
        <taxon>Brevibacillus</taxon>
    </lineage>
</organism>
<dbReference type="EMBL" id="APBN01000006">
    <property type="protein sequence ID" value="EMT51814.1"/>
    <property type="molecule type" value="Genomic_DNA"/>
</dbReference>
<dbReference type="InterPro" id="IPR050485">
    <property type="entry name" value="Proline_metab_enzyme"/>
</dbReference>
<dbReference type="PANTHER" id="PTHR42862">
    <property type="entry name" value="DELTA-1-PYRROLINE-5-CARBOXYLATE DEHYDROGENASE 1, ISOFORM A-RELATED"/>
    <property type="match status" value="1"/>
</dbReference>
<dbReference type="GO" id="GO:0010133">
    <property type="term" value="P:L-proline catabolic process to L-glutamate"/>
    <property type="evidence" value="ECO:0007669"/>
    <property type="project" value="TreeGrafter"/>
</dbReference>